<proteinExistence type="predicted"/>
<reference evidence="1" key="1">
    <citation type="submission" date="2020-02" db="EMBL/GenBank/DDBJ databases">
        <authorList>
            <person name="Meier V. D."/>
        </authorList>
    </citation>
    <scope>NUCLEOTIDE SEQUENCE</scope>
    <source>
        <strain evidence="1">AVDCRST_MAG93</strain>
    </source>
</reference>
<accession>A0A6J4L0Y2</accession>
<feature type="non-terminal residue" evidence="1">
    <location>
        <position position="49"/>
    </location>
</feature>
<sequence length="49" mass="5684">MPCVYTLLTNPQQLMNSTFIPHTILRYRTISIDGLDIFYREVGDPIKPT</sequence>
<evidence type="ECO:0000313" key="1">
    <source>
        <dbReference type="EMBL" id="CAA9320851.1"/>
    </source>
</evidence>
<dbReference type="GO" id="GO:0016787">
    <property type="term" value="F:hydrolase activity"/>
    <property type="evidence" value="ECO:0007669"/>
    <property type="project" value="UniProtKB-KW"/>
</dbReference>
<protein>
    <submittedName>
        <fullName evidence="1">Hydrolase, alpha/beta fold family</fullName>
    </submittedName>
</protein>
<organism evidence="1">
    <name type="scientific">uncultured Chloroflexia bacterium</name>
    <dbReference type="NCBI Taxonomy" id="1672391"/>
    <lineage>
        <taxon>Bacteria</taxon>
        <taxon>Bacillati</taxon>
        <taxon>Chloroflexota</taxon>
        <taxon>Chloroflexia</taxon>
        <taxon>environmental samples</taxon>
    </lineage>
</organism>
<keyword evidence="1" id="KW-0378">Hydrolase</keyword>
<dbReference type="EMBL" id="CADCTR010001932">
    <property type="protein sequence ID" value="CAA9320851.1"/>
    <property type="molecule type" value="Genomic_DNA"/>
</dbReference>
<dbReference type="AlphaFoldDB" id="A0A6J4L0Y2"/>
<name>A0A6J4L0Y2_9CHLR</name>
<gene>
    <name evidence="1" type="ORF">AVDCRST_MAG93-5732</name>
</gene>